<feature type="transmembrane region" description="Helical" evidence="2">
    <location>
        <begin position="481"/>
        <end position="498"/>
    </location>
</feature>
<keyword evidence="2" id="KW-0472">Membrane</keyword>
<dbReference type="STRING" id="383372.Rcas_1400"/>
<organism evidence="3 4">
    <name type="scientific">Roseiflexus castenholzii (strain DSM 13941 / HLO8)</name>
    <dbReference type="NCBI Taxonomy" id="383372"/>
    <lineage>
        <taxon>Bacteria</taxon>
        <taxon>Bacillati</taxon>
        <taxon>Chloroflexota</taxon>
        <taxon>Chloroflexia</taxon>
        <taxon>Chloroflexales</taxon>
        <taxon>Roseiflexineae</taxon>
        <taxon>Roseiflexaceae</taxon>
        <taxon>Roseiflexus</taxon>
    </lineage>
</organism>
<feature type="region of interest" description="Disordered" evidence="1">
    <location>
        <begin position="790"/>
        <end position="842"/>
    </location>
</feature>
<feature type="compositionally biased region" description="Basic and acidic residues" evidence="1">
    <location>
        <begin position="833"/>
        <end position="842"/>
    </location>
</feature>
<dbReference type="AlphaFoldDB" id="A7NJ29"/>
<dbReference type="eggNOG" id="COG3704">
    <property type="taxonomic scope" value="Bacteria"/>
</dbReference>
<feature type="transmembrane region" description="Helical" evidence="2">
    <location>
        <begin position="449"/>
        <end position="469"/>
    </location>
</feature>
<feature type="transmembrane region" description="Helical" evidence="2">
    <location>
        <begin position="416"/>
        <end position="434"/>
    </location>
</feature>
<protein>
    <submittedName>
        <fullName evidence="3">Uncharacterized protein</fullName>
    </submittedName>
</protein>
<keyword evidence="2" id="KW-1133">Transmembrane helix</keyword>
<feature type="transmembrane region" description="Helical" evidence="2">
    <location>
        <begin position="303"/>
        <end position="322"/>
    </location>
</feature>
<dbReference type="KEGG" id="rca:Rcas_1400"/>
<keyword evidence="2" id="KW-0812">Transmembrane</keyword>
<feature type="transmembrane region" description="Helical" evidence="2">
    <location>
        <begin position="390"/>
        <end position="409"/>
    </location>
</feature>
<evidence type="ECO:0000256" key="1">
    <source>
        <dbReference type="SAM" id="MobiDB-lite"/>
    </source>
</evidence>
<dbReference type="HOGENOM" id="CLU_337989_0_0_0"/>
<feature type="transmembrane region" description="Helical" evidence="2">
    <location>
        <begin position="342"/>
        <end position="370"/>
    </location>
</feature>
<evidence type="ECO:0000313" key="3">
    <source>
        <dbReference type="EMBL" id="ABU57495.1"/>
    </source>
</evidence>
<dbReference type="EMBL" id="CP000804">
    <property type="protein sequence ID" value="ABU57495.1"/>
    <property type="molecule type" value="Genomic_DNA"/>
</dbReference>
<feature type="transmembrane region" description="Helical" evidence="2">
    <location>
        <begin position="144"/>
        <end position="165"/>
    </location>
</feature>
<proteinExistence type="predicted"/>
<reference evidence="3 4" key="1">
    <citation type="submission" date="2007-08" db="EMBL/GenBank/DDBJ databases">
        <title>Complete sequence of Roseiflexus castenholzii DSM 13941.</title>
        <authorList>
            <consortium name="US DOE Joint Genome Institute"/>
            <person name="Copeland A."/>
            <person name="Lucas S."/>
            <person name="Lapidus A."/>
            <person name="Barry K."/>
            <person name="Glavina del Rio T."/>
            <person name="Dalin E."/>
            <person name="Tice H."/>
            <person name="Pitluck S."/>
            <person name="Thompson L.S."/>
            <person name="Brettin T."/>
            <person name="Bruce D."/>
            <person name="Detter J.C."/>
            <person name="Han C."/>
            <person name="Tapia R."/>
            <person name="Schmutz J."/>
            <person name="Larimer F."/>
            <person name="Land M."/>
            <person name="Hauser L."/>
            <person name="Kyrpides N."/>
            <person name="Mikhailova N."/>
            <person name="Bryant D.A."/>
            <person name="Hanada S."/>
            <person name="Tsukatani Y."/>
            <person name="Richardson P."/>
        </authorList>
    </citation>
    <scope>NUCLEOTIDE SEQUENCE [LARGE SCALE GENOMIC DNA]</scope>
    <source>
        <strain evidence="4">DSM 13941 / HLO8</strain>
    </source>
</reference>
<evidence type="ECO:0000313" key="4">
    <source>
        <dbReference type="Proteomes" id="UP000000263"/>
    </source>
</evidence>
<feature type="region of interest" description="Disordered" evidence="1">
    <location>
        <begin position="672"/>
        <end position="694"/>
    </location>
</feature>
<name>A7NJ29_ROSCS</name>
<feature type="compositionally biased region" description="Polar residues" evidence="1">
    <location>
        <begin position="173"/>
        <end position="183"/>
    </location>
</feature>
<gene>
    <name evidence="3" type="ordered locus">Rcas_1400</name>
</gene>
<keyword evidence="4" id="KW-1185">Reference proteome</keyword>
<accession>A7NJ29</accession>
<evidence type="ECO:0000256" key="2">
    <source>
        <dbReference type="SAM" id="Phobius"/>
    </source>
</evidence>
<sequence>MTFRLHIPNRHALPAGVWNSRARVVPQSRRTLPEGSCPPPASRGPGLAPDCSHCRLSTINESEARPKNIAVLCCASGRWRLRAALSAALVISSRNAGAPRSLPSARNRRLTSLPIPPVDAPPAHSQTRTFPGVSQAGALPSCTFRALICATFLALLIVLPMPAFADAPGTRGDPSQPQGSMQPTGAAPADSALWQGVQPLAPSGMSLDTPVSGVALNSDPASDWWSRNLNPGAWVLDAGMGVVAGVIATFGETAQRTAAVLLNVRTSDQSWTIIPSSCSDNAATNFVFCTPSALTYEHPAMTAIWRIMRAVAQLLVTLLFVVRMSRLAAEGQQSLAAEGKGLLLTFIGVSLFINSTQATLGLIIDLFNAISDALLTHASFEMPTPIGHELNIGALSMYAVFWLAMVWLIIKSAFRVVHVMVLVGLAPMAGALLMDRSTSPRFYGWLNRLFDLLIEQVALAATMIVAVALVSPLRGGAIESFTGYVLGLLTLLVVVIGAERLTGMAQSVTRHVPLESQAERLLWRSGKDLAKPRVESLKKGAGNVAKASFSLIGDALARRDRRFHQSAREVVKPGTDAAGGRSATAPRTIDGRVPFQMPVADSRTRRKYDQLRAHVIAGDRPDRARRKMAAIHARGMRAQAEEIRKQNGLFTPREQRLARRQAAADLERRADQQAAFAKGQLRARPSPWNAEQRQRRRAVARTALLEAQAEHRIEREDALASIKRDEHELRSAAPEQRAVIMARIQERQTRVAELTPAAGMTVAAATRARAAALMRQRLEAEGLATPPRAHRPWEMAKQSSSPYSSVVVAERRTSGMGDHSAPASLHSPILPAHRSDEQERRR</sequence>
<dbReference type="Proteomes" id="UP000000263">
    <property type="component" value="Chromosome"/>
</dbReference>
<feature type="region of interest" description="Disordered" evidence="1">
    <location>
        <begin position="168"/>
        <end position="189"/>
    </location>
</feature>